<dbReference type="Pfam" id="PF12843">
    <property type="entry name" value="QSregVF_b"/>
    <property type="match status" value="1"/>
</dbReference>
<proteinExistence type="predicted"/>
<comment type="caution">
    <text evidence="1">The sequence shown here is derived from an EMBL/GenBank/DDBJ whole genome shotgun (WGS) entry which is preliminary data.</text>
</comment>
<dbReference type="RefSeq" id="WP_200463916.1">
    <property type="nucleotide sequence ID" value="NZ_JAENRR010000008.1"/>
</dbReference>
<dbReference type="InterPro" id="IPR024530">
    <property type="entry name" value="QSregVF_b"/>
</dbReference>
<evidence type="ECO:0000313" key="2">
    <source>
        <dbReference type="Proteomes" id="UP000605676"/>
    </source>
</evidence>
<accession>A0ABS1HG86</accession>
<sequence>MSKGRYDNDEMPFGKHRGTKMANVPAQYLKYIYDEGIVSIKRWNDVYWYIRDNMDAIEKELNEQKS</sequence>
<gene>
    <name evidence="1" type="ORF">JIV24_04970</name>
</gene>
<name>A0ABS1HG86_9BACT</name>
<protein>
    <submittedName>
        <fullName evidence="1">DUF3820 family protein</fullName>
    </submittedName>
</protein>
<evidence type="ECO:0000313" key="1">
    <source>
        <dbReference type="EMBL" id="MBK3516685.1"/>
    </source>
</evidence>
<organism evidence="1 2">
    <name type="scientific">Carboxylicivirga marina</name>
    <dbReference type="NCBI Taxonomy" id="2800988"/>
    <lineage>
        <taxon>Bacteria</taxon>
        <taxon>Pseudomonadati</taxon>
        <taxon>Bacteroidota</taxon>
        <taxon>Bacteroidia</taxon>
        <taxon>Marinilabiliales</taxon>
        <taxon>Marinilabiliaceae</taxon>
        <taxon>Carboxylicivirga</taxon>
    </lineage>
</organism>
<keyword evidence="2" id="KW-1185">Reference proteome</keyword>
<reference evidence="1 2" key="1">
    <citation type="submission" date="2021-01" db="EMBL/GenBank/DDBJ databases">
        <title>Carboxyliciviraga sp.nov., isolated from coastal sediments.</title>
        <authorList>
            <person name="Lu D."/>
            <person name="Zhang T."/>
        </authorList>
    </citation>
    <scope>NUCLEOTIDE SEQUENCE [LARGE SCALE GENOMIC DNA]</scope>
    <source>
        <strain evidence="1 2">N1Y132</strain>
    </source>
</reference>
<dbReference type="EMBL" id="JAENRR010000008">
    <property type="protein sequence ID" value="MBK3516685.1"/>
    <property type="molecule type" value="Genomic_DNA"/>
</dbReference>
<dbReference type="Proteomes" id="UP000605676">
    <property type="component" value="Unassembled WGS sequence"/>
</dbReference>